<dbReference type="STRING" id="1678637.AC230_09015"/>
<comment type="caution">
    <text evidence="4">The sequence shown here is derived from an EMBL/GenBank/DDBJ whole genome shotgun (WGS) entry which is preliminary data.</text>
</comment>
<dbReference type="PATRIC" id="fig|1678637.3.peg.1952"/>
<evidence type="ECO:0000259" key="3">
    <source>
        <dbReference type="Pfam" id="PF08338"/>
    </source>
</evidence>
<dbReference type="AlphaFoldDB" id="A0A0K9XJF4"/>
<feature type="domain" description="NAD-dependent epimerase/dehydratase" evidence="2">
    <location>
        <begin position="3"/>
        <end position="212"/>
    </location>
</feature>
<dbReference type="Proteomes" id="UP000037288">
    <property type="component" value="Unassembled WGS sequence"/>
</dbReference>
<accession>A0A0K9XJF4</accession>
<evidence type="ECO:0000313" key="4">
    <source>
        <dbReference type="EMBL" id="KNB52777.1"/>
    </source>
</evidence>
<keyword evidence="5" id="KW-1185">Reference proteome</keyword>
<name>A0A0K9XJF4_9ACTN</name>
<proteinExistence type="inferred from homology"/>
<sequence length="304" mass="31593">MRIAITGSSGLIGSALVRSLTADGHQVRRLVRRAPRSASEVRWDPMGGRLDPGALAGCAAVVHLAGAGIGDHRWTAAYREEIRDSRVLGTTAVAGAIAALDAPPAVLVSASAIGIYGDRGDETLDEDAAPGAGFLADVCRAWEASAAPAADAGVRTVLARTGLVVSRHGGAWKRLFPLFRLGLGGPLGDGRQYWSFISLHDHVAALRHILETEALAGPVNLTAPLPVTNREVARVMGRVLHRPALLPAPAPALRLALGGMASDVLASQRVLPGRLLGSGFTFAHPDVESAVRAALAEEDRASAR</sequence>
<gene>
    <name evidence="4" type="ORF">AC230_09015</name>
</gene>
<dbReference type="RefSeq" id="WP_049715538.1">
    <property type="nucleotide sequence ID" value="NZ_LFXA01000004.1"/>
</dbReference>
<dbReference type="InterPro" id="IPR001509">
    <property type="entry name" value="Epimerase_deHydtase"/>
</dbReference>
<organism evidence="4 5">
    <name type="scientific">Streptomyces caatingaensis</name>
    <dbReference type="NCBI Taxonomy" id="1678637"/>
    <lineage>
        <taxon>Bacteria</taxon>
        <taxon>Bacillati</taxon>
        <taxon>Actinomycetota</taxon>
        <taxon>Actinomycetes</taxon>
        <taxon>Kitasatosporales</taxon>
        <taxon>Streptomycetaceae</taxon>
        <taxon>Streptomyces</taxon>
    </lineage>
</organism>
<reference evidence="5" key="1">
    <citation type="submission" date="2015-07" db="EMBL/GenBank/DDBJ databases">
        <title>Draft genome sequence of Streptomyces sp. CMAA 1322, a bacterium isolated from Caatinga biome, from dry forest semiarid of Brazil.</title>
        <authorList>
            <person name="Santos S.N."/>
            <person name="Gacesa R."/>
            <person name="Taketani R.G."/>
            <person name="Long P.F."/>
            <person name="Melo I.S."/>
        </authorList>
    </citation>
    <scope>NUCLEOTIDE SEQUENCE [LARGE SCALE GENOMIC DNA]</scope>
    <source>
        <strain evidence="5">CMAA 1322</strain>
    </source>
</reference>
<dbReference type="InterPro" id="IPR036291">
    <property type="entry name" value="NAD(P)-bd_dom_sf"/>
</dbReference>
<dbReference type="SUPFAM" id="SSF51735">
    <property type="entry name" value="NAD(P)-binding Rossmann-fold domains"/>
    <property type="match status" value="1"/>
</dbReference>
<dbReference type="InterPro" id="IPR013549">
    <property type="entry name" value="DUF1731"/>
</dbReference>
<evidence type="ECO:0000313" key="5">
    <source>
        <dbReference type="Proteomes" id="UP000037288"/>
    </source>
</evidence>
<dbReference type="NCBIfam" id="TIGR01777">
    <property type="entry name" value="yfcH"/>
    <property type="match status" value="1"/>
</dbReference>
<dbReference type="EMBL" id="LFXA01000004">
    <property type="protein sequence ID" value="KNB52777.1"/>
    <property type="molecule type" value="Genomic_DNA"/>
</dbReference>
<dbReference type="Pfam" id="PF01370">
    <property type="entry name" value="Epimerase"/>
    <property type="match status" value="1"/>
</dbReference>
<dbReference type="Gene3D" id="3.40.50.720">
    <property type="entry name" value="NAD(P)-binding Rossmann-like Domain"/>
    <property type="match status" value="1"/>
</dbReference>
<evidence type="ECO:0000259" key="2">
    <source>
        <dbReference type="Pfam" id="PF01370"/>
    </source>
</evidence>
<feature type="domain" description="DUF1731" evidence="3">
    <location>
        <begin position="248"/>
        <end position="293"/>
    </location>
</feature>
<dbReference type="PANTHER" id="PTHR11092:SF0">
    <property type="entry name" value="EPIMERASE FAMILY PROTEIN SDR39U1"/>
    <property type="match status" value="1"/>
</dbReference>
<comment type="similarity">
    <text evidence="1">Belongs to the NAD(P)-dependent epimerase/dehydratase family. SDR39U1 subfamily.</text>
</comment>
<evidence type="ECO:0000256" key="1">
    <source>
        <dbReference type="ARBA" id="ARBA00009353"/>
    </source>
</evidence>
<dbReference type="InterPro" id="IPR010099">
    <property type="entry name" value="SDR39U1"/>
</dbReference>
<dbReference type="Pfam" id="PF08338">
    <property type="entry name" value="DUF1731"/>
    <property type="match status" value="1"/>
</dbReference>
<dbReference type="PANTHER" id="PTHR11092">
    <property type="entry name" value="SUGAR NUCLEOTIDE EPIMERASE RELATED"/>
    <property type="match status" value="1"/>
</dbReference>
<protein>
    <submittedName>
        <fullName evidence="4">Epimerase</fullName>
    </submittedName>
</protein>
<dbReference type="OrthoDB" id="9801773at2"/>